<evidence type="ECO:0000313" key="3">
    <source>
        <dbReference type="Proteomes" id="UP000036261"/>
    </source>
</evidence>
<feature type="transmembrane region" description="Helical" evidence="1">
    <location>
        <begin position="33"/>
        <end position="55"/>
    </location>
</feature>
<evidence type="ECO:0000256" key="1">
    <source>
        <dbReference type="SAM" id="Phobius"/>
    </source>
</evidence>
<keyword evidence="3" id="KW-1185">Reference proteome</keyword>
<keyword evidence="1" id="KW-1133">Transmembrane helix</keyword>
<sequence length="89" mass="10484">MKLKVTVLVLTILIFFIRIFYKESTNLIEMNFNHFFGVSFDRVVIYVYQIFVFLFITSVKKINIIIVLTLLLINLFLIICYTIPLSNLG</sequence>
<name>A0A0J7I0J0_9FLAO</name>
<reference evidence="2 3" key="1">
    <citation type="journal article" date="2013" name="Int. J. Syst. Evol. Microbiol.">
        <title>Chryseobacterium angstadtii sp. nov., isolated from a newt tank.</title>
        <authorList>
            <person name="Kirk K.E."/>
            <person name="Hoffman J.A."/>
            <person name="Smith K.A."/>
            <person name="Strahan B.L."/>
            <person name="Failor K.C."/>
            <person name="Krebs J.E."/>
            <person name="Gale A.N."/>
            <person name="Do T.D."/>
            <person name="Sontag T.C."/>
            <person name="Batties A.M."/>
            <person name="Mistiszyn K."/>
            <person name="Newman J.D."/>
        </authorList>
    </citation>
    <scope>NUCLEOTIDE SEQUENCE [LARGE SCALE GENOMIC DNA]</scope>
    <source>
        <strain evidence="2 3">KM</strain>
    </source>
</reference>
<gene>
    <name evidence="2" type="ORF">ACM46_16955</name>
</gene>
<accession>A0A0J7I0J0</accession>
<feature type="transmembrane region" description="Helical" evidence="1">
    <location>
        <begin position="5"/>
        <end position="21"/>
    </location>
</feature>
<dbReference type="PATRIC" id="fig|558151.6.peg.3588"/>
<dbReference type="STRING" id="558151.ACM46_16955"/>
<comment type="caution">
    <text evidence="2">The sequence shown here is derived from an EMBL/GenBank/DDBJ whole genome shotgun (WGS) entry which is preliminary data.</text>
</comment>
<feature type="transmembrane region" description="Helical" evidence="1">
    <location>
        <begin position="62"/>
        <end position="84"/>
    </location>
</feature>
<organism evidence="2 3">
    <name type="scientific">Chryseobacterium angstadtii</name>
    <dbReference type="NCBI Taxonomy" id="558151"/>
    <lineage>
        <taxon>Bacteria</taxon>
        <taxon>Pseudomonadati</taxon>
        <taxon>Bacteroidota</taxon>
        <taxon>Flavobacteriia</taxon>
        <taxon>Flavobacteriales</taxon>
        <taxon>Weeksellaceae</taxon>
        <taxon>Chryseobacterium group</taxon>
        <taxon>Chryseobacterium</taxon>
    </lineage>
</organism>
<dbReference type="AlphaFoldDB" id="A0A0J7I0J0"/>
<protein>
    <submittedName>
        <fullName evidence="2">Uncharacterized protein</fullName>
    </submittedName>
</protein>
<keyword evidence="1" id="KW-0472">Membrane</keyword>
<keyword evidence="1" id="KW-0812">Transmembrane</keyword>
<dbReference type="EMBL" id="LFND01000006">
    <property type="protein sequence ID" value="KMQ59948.1"/>
    <property type="molecule type" value="Genomic_DNA"/>
</dbReference>
<dbReference type="Proteomes" id="UP000036261">
    <property type="component" value="Unassembled WGS sequence"/>
</dbReference>
<evidence type="ECO:0000313" key="2">
    <source>
        <dbReference type="EMBL" id="KMQ59948.1"/>
    </source>
</evidence>
<proteinExistence type="predicted"/>